<keyword evidence="1" id="KW-0804">Transcription</keyword>
<evidence type="ECO:0000313" key="1">
    <source>
        <dbReference type="EMBL" id="DAE03816.1"/>
    </source>
</evidence>
<organism evidence="1">
    <name type="scientific">Myoviridae sp. ct2Pw37</name>
    <dbReference type="NCBI Taxonomy" id="2825021"/>
    <lineage>
        <taxon>Viruses</taxon>
        <taxon>Duplodnaviria</taxon>
        <taxon>Heunggongvirae</taxon>
        <taxon>Uroviricota</taxon>
        <taxon>Caudoviricetes</taxon>
    </lineage>
</organism>
<dbReference type="SUPFAM" id="SSF57783">
    <property type="entry name" value="Zinc beta-ribbon"/>
    <property type="match status" value="1"/>
</dbReference>
<reference evidence="1" key="1">
    <citation type="journal article" date="2021" name="Proc. Natl. Acad. Sci. U.S.A.">
        <title>A Catalog of Tens of Thousands of Viruses from Human Metagenomes Reveals Hidden Associations with Chronic Diseases.</title>
        <authorList>
            <person name="Tisza M.J."/>
            <person name="Buck C.B."/>
        </authorList>
    </citation>
    <scope>NUCLEOTIDE SEQUENCE</scope>
    <source>
        <strain evidence="1">Ct2Pw37</strain>
    </source>
</reference>
<proteinExistence type="predicted"/>
<dbReference type="EMBL" id="BK015374">
    <property type="protein sequence ID" value="DAE03816.1"/>
    <property type="molecule type" value="Genomic_DNA"/>
</dbReference>
<dbReference type="GO" id="GO:0000428">
    <property type="term" value="C:DNA-directed RNA polymerase complex"/>
    <property type="evidence" value="ECO:0007669"/>
    <property type="project" value="UniProtKB-KW"/>
</dbReference>
<name>A0A8S5PAW1_9CAUD</name>
<accession>A0A8S5PAW1</accession>
<keyword evidence="1" id="KW-0240">DNA-directed RNA polymerase</keyword>
<sequence>MEKIKCPQCGLTLIFANYIDAEIKCNRCKQIIRIQKEKSEEHAQVNNVK</sequence>
<protein>
    <submittedName>
        <fullName evidence="1">DNA-directed RNA polymerase</fullName>
    </submittedName>
</protein>